<feature type="compositionally biased region" description="Polar residues" evidence="1">
    <location>
        <begin position="122"/>
        <end position="138"/>
    </location>
</feature>
<dbReference type="Proteomes" id="UP001154282">
    <property type="component" value="Unassembled WGS sequence"/>
</dbReference>
<name>A0AAV0RAW0_9ROSI</name>
<dbReference type="AlphaFoldDB" id="A0AAV0RAW0"/>
<dbReference type="EMBL" id="CAMGYJ010000010">
    <property type="protein sequence ID" value="CAI0554411.1"/>
    <property type="molecule type" value="Genomic_DNA"/>
</dbReference>
<evidence type="ECO:0000313" key="3">
    <source>
        <dbReference type="Proteomes" id="UP001154282"/>
    </source>
</evidence>
<gene>
    <name evidence="2" type="ORF">LITE_LOCUS47191</name>
</gene>
<protein>
    <submittedName>
        <fullName evidence="2">Uncharacterized protein</fullName>
    </submittedName>
</protein>
<keyword evidence="3" id="KW-1185">Reference proteome</keyword>
<feature type="region of interest" description="Disordered" evidence="1">
    <location>
        <begin position="122"/>
        <end position="144"/>
    </location>
</feature>
<evidence type="ECO:0000256" key="1">
    <source>
        <dbReference type="SAM" id="MobiDB-lite"/>
    </source>
</evidence>
<accession>A0AAV0RAW0</accession>
<reference evidence="2" key="1">
    <citation type="submission" date="2022-08" db="EMBL/GenBank/DDBJ databases">
        <authorList>
            <person name="Gutierrez-Valencia J."/>
        </authorList>
    </citation>
    <scope>NUCLEOTIDE SEQUENCE</scope>
</reference>
<comment type="caution">
    <text evidence="2">The sequence shown here is derived from an EMBL/GenBank/DDBJ whole genome shotgun (WGS) entry which is preliminary data.</text>
</comment>
<proteinExistence type="predicted"/>
<organism evidence="2 3">
    <name type="scientific">Linum tenue</name>
    <dbReference type="NCBI Taxonomy" id="586396"/>
    <lineage>
        <taxon>Eukaryota</taxon>
        <taxon>Viridiplantae</taxon>
        <taxon>Streptophyta</taxon>
        <taxon>Embryophyta</taxon>
        <taxon>Tracheophyta</taxon>
        <taxon>Spermatophyta</taxon>
        <taxon>Magnoliopsida</taxon>
        <taxon>eudicotyledons</taxon>
        <taxon>Gunneridae</taxon>
        <taxon>Pentapetalae</taxon>
        <taxon>rosids</taxon>
        <taxon>fabids</taxon>
        <taxon>Malpighiales</taxon>
        <taxon>Linaceae</taxon>
        <taxon>Linum</taxon>
    </lineage>
</organism>
<evidence type="ECO:0000313" key="2">
    <source>
        <dbReference type="EMBL" id="CAI0554411.1"/>
    </source>
</evidence>
<sequence>MREASAITTMSPSPASTVITCGEGSASEITAMSPSPASSVVTYGEGSTLFFNSGSEFGGVQEASMITTMSPSPASSVITCREGSPLFFNSDSEFAEASAPHHLALHPQSRTKSKISNFCQNPHQSSPAGVSQVSSASDAKTWEQKDDAMSKLGGNISRSEELQLLPELEFSEFMLPELDAYGIYGNRNDGMGDKATNLDLNLGLGPRMSSGMPKNLKGSLGGGSLLRQVMSYPILQIEKKKVGARMLDLTEIQTMVKDSFPSFEFKSSHCKDMIYTKEQLYISKSPSLKFCSAHNFVSLFFSYSKRPQLWKGGEQVVSKKFLLDYLLQLQSHKNSIFF</sequence>